<dbReference type="PANTHER" id="PTHR30435:SF19">
    <property type="entry name" value="FLAGELLAR BASAL-BODY ROD PROTEIN FLGG"/>
    <property type="match status" value="1"/>
</dbReference>
<comment type="subunit">
    <text evidence="3">The basal body constitutes a major portion of the flagellar organelle and consists of four rings (L,P,S, and M) mounted on a central rod. The rod consists of about 26 subunits of FlgG in the distal portion, and FlgB, FlgC and FlgF are thought to build up the proximal portion of the rod with about 6 subunits each.</text>
</comment>
<dbReference type="Pfam" id="PF22692">
    <property type="entry name" value="LlgE_F_G_D1"/>
    <property type="match status" value="1"/>
</dbReference>
<comment type="similarity">
    <text evidence="1 5">Belongs to the flagella basal body rod proteins family.</text>
</comment>
<keyword evidence="5" id="KW-0975">Bacterial flagellum</keyword>
<gene>
    <name evidence="9" type="primary">flgG</name>
    <name evidence="9" type="ordered locus">Curi_c02140</name>
</gene>
<evidence type="ECO:0000256" key="3">
    <source>
        <dbReference type="ARBA" id="ARBA00025933"/>
    </source>
</evidence>
<dbReference type="InterPro" id="IPR012836">
    <property type="entry name" value="FlgF"/>
</dbReference>
<dbReference type="SUPFAM" id="SSF117143">
    <property type="entry name" value="Flagellar hook protein flgE"/>
    <property type="match status" value="1"/>
</dbReference>
<dbReference type="NCBIfam" id="TIGR03506">
    <property type="entry name" value="FlgEFG_subfam"/>
    <property type="match status" value="2"/>
</dbReference>
<dbReference type="eggNOG" id="COG4786">
    <property type="taxonomic scope" value="Bacteria"/>
</dbReference>
<dbReference type="PROSITE" id="PS00588">
    <property type="entry name" value="FLAGELLA_BB_ROD"/>
    <property type="match status" value="1"/>
</dbReference>
<dbReference type="NCBIfam" id="TIGR02490">
    <property type="entry name" value="flgF"/>
    <property type="match status" value="1"/>
</dbReference>
<evidence type="ECO:0000259" key="7">
    <source>
        <dbReference type="Pfam" id="PF06429"/>
    </source>
</evidence>
<dbReference type="InterPro" id="IPR037925">
    <property type="entry name" value="FlgE/F/G-like"/>
</dbReference>
<accession>K0AVI2</accession>
<comment type="subcellular location">
    <subcellularLocation>
        <location evidence="5">Bacterial flagellum basal body</location>
    </subcellularLocation>
</comment>
<dbReference type="Pfam" id="PF06429">
    <property type="entry name" value="Flg_bbr_C"/>
    <property type="match status" value="1"/>
</dbReference>
<dbReference type="InterPro" id="IPR019776">
    <property type="entry name" value="Flagellar_basal_body_rod_CS"/>
</dbReference>
<sequence length="264" mass="29230">MRALWTSATGMKAQQLNVDVISNNLSNVNTTGYKGQRAEFKDLLYVNMQKSNRNEGVGRPVNLQVGHGVATVATTRDFKNGGLIDTQNNLDVAIEGSGFFSVQMPNENIKYTRDGSFKLSVEDGSRFLVTSDGYYVLSEDDDIIEIEEGLKELQIDELGYITAEDEDGEIVEIGRLKFVDFINPSGLLSEGKNLYSQTQVSGEAVDIPSEEMESKILQGYLESSNVQVVDEMVKMITAQRAYEINSKAITTADDMLQIANNLKR</sequence>
<dbReference type="EMBL" id="CP003326">
    <property type="protein sequence ID" value="AFS77294.1"/>
    <property type="molecule type" value="Genomic_DNA"/>
</dbReference>
<feature type="domain" description="Flagellar basal body rod protein N-terminal" evidence="6">
    <location>
        <begin position="6"/>
        <end position="34"/>
    </location>
</feature>
<dbReference type="GO" id="GO:0009426">
    <property type="term" value="C:bacterial-type flagellum basal body, distal rod"/>
    <property type="evidence" value="ECO:0007669"/>
    <property type="project" value="UniProtKB-UniRule"/>
</dbReference>
<keyword evidence="9" id="KW-0969">Cilium</keyword>
<dbReference type="PATRIC" id="fig|1128398.3.peg.218"/>
<evidence type="ECO:0000259" key="8">
    <source>
        <dbReference type="Pfam" id="PF22692"/>
    </source>
</evidence>
<evidence type="ECO:0000256" key="5">
    <source>
        <dbReference type="RuleBase" id="RU362116"/>
    </source>
</evidence>
<reference evidence="9 10" key="1">
    <citation type="journal article" date="2012" name="PLoS ONE">
        <title>The purine-utilizing bacterium Clostridium acidurici 9a: a genome-guided metabolic reconsideration.</title>
        <authorList>
            <person name="Hartwich K."/>
            <person name="Poehlein A."/>
            <person name="Daniel R."/>
        </authorList>
    </citation>
    <scope>NUCLEOTIDE SEQUENCE [LARGE SCALE GENOMIC DNA]</scope>
    <source>
        <strain evidence="10">ATCC 7906 / DSM 604 / BCRC 14475 / CIP 104303 / KCTC 5404 / NCIMB 10678 / 9a</strain>
    </source>
</reference>
<keyword evidence="10" id="KW-1185">Reference proteome</keyword>
<evidence type="ECO:0000259" key="6">
    <source>
        <dbReference type="Pfam" id="PF00460"/>
    </source>
</evidence>
<protein>
    <recommendedName>
        <fullName evidence="2 4">Flagellar basal-body rod protein FlgG</fullName>
    </recommendedName>
</protein>
<feature type="domain" description="Flagellar basal-body/hook protein C-terminal" evidence="7">
    <location>
        <begin position="218"/>
        <end position="262"/>
    </location>
</feature>
<keyword evidence="9" id="KW-0966">Cell projection</keyword>
<dbReference type="InterPro" id="IPR001444">
    <property type="entry name" value="Flag_bb_rod_N"/>
</dbReference>
<dbReference type="InterPro" id="IPR012834">
    <property type="entry name" value="FlgG_G_neg"/>
</dbReference>
<evidence type="ECO:0000256" key="2">
    <source>
        <dbReference type="ARBA" id="ARBA00017948"/>
    </source>
</evidence>
<proteinExistence type="inferred from homology"/>
<dbReference type="HOGENOM" id="CLU_013687_0_1_9"/>
<dbReference type="InterPro" id="IPR010930">
    <property type="entry name" value="Flg_bb/hook_C_dom"/>
</dbReference>
<name>K0AVI2_GOTA9</name>
<dbReference type="Pfam" id="PF00460">
    <property type="entry name" value="Flg_bb_rod"/>
    <property type="match status" value="1"/>
</dbReference>
<evidence type="ECO:0000313" key="9">
    <source>
        <dbReference type="EMBL" id="AFS77294.1"/>
    </source>
</evidence>
<dbReference type="STRING" id="1128398.Curi_c02140"/>
<dbReference type="InterPro" id="IPR020013">
    <property type="entry name" value="Flagellar_FlgE/F/G"/>
</dbReference>
<dbReference type="KEGG" id="cad:Curi_c02140"/>
<keyword evidence="9" id="KW-0282">Flagellum</keyword>
<dbReference type="Proteomes" id="UP000006094">
    <property type="component" value="Chromosome"/>
</dbReference>
<evidence type="ECO:0000256" key="4">
    <source>
        <dbReference type="NCBIfam" id="TIGR02488"/>
    </source>
</evidence>
<organism evidence="9 10">
    <name type="scientific">Gottschalkia acidurici (strain ATCC 7906 / DSM 604 / BCRC 14475 / CIP 104303 / KCTC 5404 / NCIMB 10678 / 9a)</name>
    <name type="common">Clostridium acidurici</name>
    <dbReference type="NCBI Taxonomy" id="1128398"/>
    <lineage>
        <taxon>Bacteria</taxon>
        <taxon>Bacillati</taxon>
        <taxon>Bacillota</taxon>
        <taxon>Tissierellia</taxon>
        <taxon>Tissierellales</taxon>
        <taxon>Gottschalkiaceae</taxon>
        <taxon>Gottschalkia</taxon>
    </lineage>
</organism>
<dbReference type="PANTHER" id="PTHR30435">
    <property type="entry name" value="FLAGELLAR PROTEIN"/>
    <property type="match status" value="1"/>
</dbReference>
<evidence type="ECO:0000313" key="10">
    <source>
        <dbReference type="Proteomes" id="UP000006094"/>
    </source>
</evidence>
<dbReference type="InterPro" id="IPR053967">
    <property type="entry name" value="LlgE_F_G-like_D1"/>
</dbReference>
<evidence type="ECO:0000256" key="1">
    <source>
        <dbReference type="ARBA" id="ARBA00009677"/>
    </source>
</evidence>
<dbReference type="GO" id="GO:0071978">
    <property type="term" value="P:bacterial-type flagellum-dependent swarming motility"/>
    <property type="evidence" value="ECO:0007669"/>
    <property type="project" value="TreeGrafter"/>
</dbReference>
<dbReference type="NCBIfam" id="TIGR02488">
    <property type="entry name" value="flgG_G_neg"/>
    <property type="match status" value="1"/>
</dbReference>
<dbReference type="AlphaFoldDB" id="K0AVI2"/>
<feature type="domain" description="Flagellar hook protein FlgE/F/G-like D1" evidence="8">
    <location>
        <begin position="93"/>
        <end position="163"/>
    </location>
</feature>